<feature type="chain" id="PRO_5025334393" description="Phosphate-binding protein PstS" evidence="8">
    <location>
        <begin position="24"/>
        <end position="346"/>
    </location>
</feature>
<dbReference type="InterPro" id="IPR050962">
    <property type="entry name" value="Phosphate-bind_PstS"/>
</dbReference>
<name>A0A6C1KG40_XANAU</name>
<comment type="similarity">
    <text evidence="2 7">Belongs to the PstS family.</text>
</comment>
<dbReference type="InterPro" id="IPR024370">
    <property type="entry name" value="PBP_domain"/>
</dbReference>
<dbReference type="Pfam" id="PF12849">
    <property type="entry name" value="PBP_like_2"/>
    <property type="match status" value="1"/>
</dbReference>
<dbReference type="Gene3D" id="3.40.190.10">
    <property type="entry name" value="Periplasmic binding protein-like II"/>
    <property type="match status" value="2"/>
</dbReference>
<dbReference type="EMBL" id="VAUP01000031">
    <property type="protein sequence ID" value="TLX42174.1"/>
    <property type="molecule type" value="Genomic_DNA"/>
</dbReference>
<dbReference type="GO" id="GO:0035435">
    <property type="term" value="P:phosphate ion transmembrane transport"/>
    <property type="evidence" value="ECO:0007669"/>
    <property type="project" value="InterPro"/>
</dbReference>
<dbReference type="InterPro" id="IPR005673">
    <property type="entry name" value="ABC_phos-bd_PstS"/>
</dbReference>
<feature type="signal peptide" evidence="8">
    <location>
        <begin position="1"/>
        <end position="23"/>
    </location>
</feature>
<dbReference type="PANTHER" id="PTHR42996">
    <property type="entry name" value="PHOSPHATE-BINDING PROTEIN PSTS"/>
    <property type="match status" value="1"/>
</dbReference>
<comment type="subunit">
    <text evidence="3 7">The complex is composed of two ATP-binding proteins (PstB), two transmembrane proteins (PstC and PstA) and a solute-binding protein (PstS).</text>
</comment>
<keyword evidence="6 7" id="KW-0592">Phosphate transport</keyword>
<dbReference type="NCBIfam" id="NF008171">
    <property type="entry name" value="PRK10918.1"/>
    <property type="match status" value="1"/>
</dbReference>
<dbReference type="RefSeq" id="WP_138400316.1">
    <property type="nucleotide sequence ID" value="NZ_JBAFVI010000003.1"/>
</dbReference>
<keyword evidence="5 7" id="KW-0813">Transport</keyword>
<evidence type="ECO:0000256" key="1">
    <source>
        <dbReference type="ARBA" id="ARBA00002841"/>
    </source>
</evidence>
<evidence type="ECO:0000256" key="7">
    <source>
        <dbReference type="PIRNR" id="PIRNR002756"/>
    </source>
</evidence>
<dbReference type="AlphaFoldDB" id="A0A6C1KG40"/>
<gene>
    <name evidence="10" type="primary">pstS</name>
    <name evidence="10" type="ORF">FBQ73_15115</name>
</gene>
<dbReference type="OrthoDB" id="9801510at2"/>
<dbReference type="PANTHER" id="PTHR42996:SF1">
    <property type="entry name" value="PHOSPHATE-BINDING PROTEIN PSTS"/>
    <property type="match status" value="1"/>
</dbReference>
<dbReference type="GO" id="GO:0042301">
    <property type="term" value="F:phosphate ion binding"/>
    <property type="evidence" value="ECO:0007669"/>
    <property type="project" value="InterPro"/>
</dbReference>
<proteinExistence type="inferred from homology"/>
<evidence type="ECO:0000256" key="2">
    <source>
        <dbReference type="ARBA" id="ARBA00008725"/>
    </source>
</evidence>
<evidence type="ECO:0000313" key="10">
    <source>
        <dbReference type="EMBL" id="TLX42174.1"/>
    </source>
</evidence>
<keyword evidence="8" id="KW-0732">Signal</keyword>
<dbReference type="PIRSF" id="PIRSF002756">
    <property type="entry name" value="PstS"/>
    <property type="match status" value="1"/>
</dbReference>
<reference evidence="10 11" key="1">
    <citation type="submission" date="2019-05" db="EMBL/GenBank/DDBJ databases">
        <authorList>
            <person name="Zhou X."/>
        </authorList>
    </citation>
    <scope>NUCLEOTIDE SEQUENCE [LARGE SCALE GENOMIC DNA]</scope>
    <source>
        <strain evidence="10 11">DSM 432</strain>
    </source>
</reference>
<evidence type="ECO:0000256" key="4">
    <source>
        <dbReference type="ARBA" id="ARBA00021889"/>
    </source>
</evidence>
<evidence type="ECO:0000313" key="11">
    <source>
        <dbReference type="Proteomes" id="UP000305131"/>
    </source>
</evidence>
<dbReference type="GO" id="GO:0043190">
    <property type="term" value="C:ATP-binding cassette (ABC) transporter complex"/>
    <property type="evidence" value="ECO:0007669"/>
    <property type="project" value="InterPro"/>
</dbReference>
<protein>
    <recommendedName>
        <fullName evidence="4 7">Phosphate-binding protein PstS</fullName>
    </recommendedName>
</protein>
<evidence type="ECO:0000256" key="8">
    <source>
        <dbReference type="SAM" id="SignalP"/>
    </source>
</evidence>
<organism evidence="10 11">
    <name type="scientific">Xanthobacter autotrophicus</name>
    <dbReference type="NCBI Taxonomy" id="280"/>
    <lineage>
        <taxon>Bacteria</taxon>
        <taxon>Pseudomonadati</taxon>
        <taxon>Pseudomonadota</taxon>
        <taxon>Alphaproteobacteria</taxon>
        <taxon>Hyphomicrobiales</taxon>
        <taxon>Xanthobacteraceae</taxon>
        <taxon>Xanthobacter</taxon>
    </lineage>
</organism>
<dbReference type="NCBIfam" id="TIGR00975">
    <property type="entry name" value="3a0107s03"/>
    <property type="match status" value="1"/>
</dbReference>
<evidence type="ECO:0000256" key="3">
    <source>
        <dbReference type="ARBA" id="ARBA00011529"/>
    </source>
</evidence>
<comment type="function">
    <text evidence="1 7">Part of the ABC transporter complex PstSACB involved in phosphate import.</text>
</comment>
<evidence type="ECO:0000256" key="5">
    <source>
        <dbReference type="ARBA" id="ARBA00022448"/>
    </source>
</evidence>
<accession>A0A6C1KG40</accession>
<dbReference type="SUPFAM" id="SSF53850">
    <property type="entry name" value="Periplasmic binding protein-like II"/>
    <property type="match status" value="1"/>
</dbReference>
<evidence type="ECO:0000256" key="6">
    <source>
        <dbReference type="ARBA" id="ARBA00022592"/>
    </source>
</evidence>
<evidence type="ECO:0000259" key="9">
    <source>
        <dbReference type="Pfam" id="PF12849"/>
    </source>
</evidence>
<sequence>MKLTTAFGAIAVAGTLFAGSAQAVDFTGAGASFPAPVYQAWGAKFKEKTGNTLNYQSIGSGGGQNQIINRTVDFGASDATVPGEKLAANNLLQFPTVIGSVVATVNLDGIVTNQLKLTGPILADIYLGKITKWDDKAIADINPGVKLPSSAIVPVYRSDSSGTTSIFTAYLSAVSPDWKSKVGSATSVQWPVGAGAKGNEGVTGTVKNTKGGLGYVEFIYAAANKLVVTQLQNKSGKFVGPEVAGFQAAAASADWKGAKDFAASMIDAPAPEAWPIVSPTYILLPKDPKNVDASRATMEFFKWAYTKEGAEIAEQLHYIPLPESVVKQVEEALKSEIKGPDGKPVL</sequence>
<dbReference type="GeneID" id="95774781"/>
<comment type="caution">
    <text evidence="10">The sequence shown here is derived from an EMBL/GenBank/DDBJ whole genome shotgun (WGS) entry which is preliminary data.</text>
</comment>
<dbReference type="Proteomes" id="UP000305131">
    <property type="component" value="Unassembled WGS sequence"/>
</dbReference>
<feature type="domain" description="PBP" evidence="9">
    <location>
        <begin position="20"/>
        <end position="308"/>
    </location>
</feature>
<dbReference type="CDD" id="cd13565">
    <property type="entry name" value="PBP2_PstS"/>
    <property type="match status" value="1"/>
</dbReference>